<dbReference type="InterPro" id="IPR011322">
    <property type="entry name" value="N-reg_PII-like_a/b"/>
</dbReference>
<dbReference type="Gene3D" id="3.30.70.120">
    <property type="match status" value="1"/>
</dbReference>
<dbReference type="InterPro" id="IPR015867">
    <property type="entry name" value="N-reg_PII/ATP_PRibTrfase_C"/>
</dbReference>
<dbReference type="SUPFAM" id="SSF54913">
    <property type="entry name" value="GlnB-like"/>
    <property type="match status" value="1"/>
</dbReference>
<dbReference type="GO" id="GO:0006808">
    <property type="term" value="P:regulation of nitrogen utilization"/>
    <property type="evidence" value="ECO:0007669"/>
    <property type="project" value="InterPro"/>
</dbReference>
<dbReference type="GO" id="GO:0030234">
    <property type="term" value="F:enzyme regulator activity"/>
    <property type="evidence" value="ECO:0007669"/>
    <property type="project" value="InterPro"/>
</dbReference>
<evidence type="ECO:0000313" key="1">
    <source>
        <dbReference type="EMBL" id="HJB12104.1"/>
    </source>
</evidence>
<dbReference type="InterPro" id="IPR002187">
    <property type="entry name" value="N-reg_PII"/>
</dbReference>
<dbReference type="Pfam" id="PF00543">
    <property type="entry name" value="P-II"/>
    <property type="match status" value="1"/>
</dbReference>
<protein>
    <submittedName>
        <fullName evidence="1">P-II family nitrogen regulator</fullName>
    </submittedName>
</protein>
<dbReference type="AlphaFoldDB" id="A0A9D2LGE2"/>
<dbReference type="PROSITE" id="PS51343">
    <property type="entry name" value="PII_GLNB_DOM"/>
    <property type="match status" value="1"/>
</dbReference>
<organism evidence="1 2">
    <name type="scientific">Candidatus Oscillibacter excrementigallinarum</name>
    <dbReference type="NCBI Taxonomy" id="2838716"/>
    <lineage>
        <taxon>Bacteria</taxon>
        <taxon>Bacillati</taxon>
        <taxon>Bacillota</taxon>
        <taxon>Clostridia</taxon>
        <taxon>Eubacteriales</taxon>
        <taxon>Oscillospiraceae</taxon>
        <taxon>Oscillibacter</taxon>
    </lineage>
</organism>
<comment type="caution">
    <text evidence="1">The sequence shown here is derived from an EMBL/GenBank/DDBJ whole genome shotgun (WGS) entry which is preliminary data.</text>
</comment>
<sequence length="223" mass="23803">MQGADLIITITDRSRADQFASWFRSRGITLVLTALGQGTATTEVLDFLGLEATEKAVLFCVAPRSPRMVRQAARELWLDVPGQGVLMTVPVNSIGGSTAKEYLLHEQEGEAAMEQASTHDLIVIIANQGSTDLVMDAAREAGATGGTVIHAKGTGTELVQKFFGVSIATEQEMIFILTRSETKKPIMKAVMAKAGVHSPAQALVFSLPVGDIAGLRELDQPEP</sequence>
<dbReference type="Proteomes" id="UP000823824">
    <property type="component" value="Unassembled WGS sequence"/>
</dbReference>
<reference evidence="1" key="1">
    <citation type="journal article" date="2021" name="PeerJ">
        <title>Extensive microbial diversity within the chicken gut microbiome revealed by metagenomics and culture.</title>
        <authorList>
            <person name="Gilroy R."/>
            <person name="Ravi A."/>
            <person name="Getino M."/>
            <person name="Pursley I."/>
            <person name="Horton D.L."/>
            <person name="Alikhan N.F."/>
            <person name="Baker D."/>
            <person name="Gharbi K."/>
            <person name="Hall N."/>
            <person name="Watson M."/>
            <person name="Adriaenssens E.M."/>
            <person name="Foster-Nyarko E."/>
            <person name="Jarju S."/>
            <person name="Secka A."/>
            <person name="Antonio M."/>
            <person name="Oren A."/>
            <person name="Chaudhuri R.R."/>
            <person name="La Ragione R."/>
            <person name="Hildebrand F."/>
            <person name="Pallen M.J."/>
        </authorList>
    </citation>
    <scope>NUCLEOTIDE SEQUENCE</scope>
    <source>
        <strain evidence="1">ChiBcec18-1249</strain>
    </source>
</reference>
<gene>
    <name evidence="1" type="ORF">H9787_00165</name>
</gene>
<dbReference type="SMART" id="SM00938">
    <property type="entry name" value="P-II"/>
    <property type="match status" value="1"/>
</dbReference>
<dbReference type="EMBL" id="DWZJ01000001">
    <property type="protein sequence ID" value="HJB12104.1"/>
    <property type="molecule type" value="Genomic_DNA"/>
</dbReference>
<proteinExistence type="predicted"/>
<accession>A0A9D2LGE2</accession>
<evidence type="ECO:0000313" key="2">
    <source>
        <dbReference type="Proteomes" id="UP000823824"/>
    </source>
</evidence>
<name>A0A9D2LGE2_9FIRM</name>
<reference evidence="1" key="2">
    <citation type="submission" date="2021-04" db="EMBL/GenBank/DDBJ databases">
        <authorList>
            <person name="Gilroy R."/>
        </authorList>
    </citation>
    <scope>NUCLEOTIDE SEQUENCE</scope>
    <source>
        <strain evidence="1">ChiBcec18-1249</strain>
    </source>
</reference>